<dbReference type="AlphaFoldDB" id="A0A5Q2QB67"/>
<dbReference type="PANTHER" id="PTHR16128">
    <property type="entry name" value="FAD/NAD(P)-BINDING OXIDOREDUCTASE FAMILY PROTEIN"/>
    <property type="match status" value="1"/>
</dbReference>
<evidence type="ECO:0000313" key="1">
    <source>
        <dbReference type="EMBL" id="QGG80314.1"/>
    </source>
</evidence>
<dbReference type="PANTHER" id="PTHR16128:SF5">
    <property type="entry name" value="FAD_NAD(P)-BINDING OXIDOREDUCTASE FAMILY PROTEIN"/>
    <property type="match status" value="1"/>
</dbReference>
<keyword evidence="2" id="KW-1185">Reference proteome</keyword>
<name>A0A5Q2QB67_9GAMM</name>
<dbReference type="SUPFAM" id="SSF51905">
    <property type="entry name" value="FAD/NAD(P)-binding domain"/>
    <property type="match status" value="1"/>
</dbReference>
<evidence type="ECO:0000313" key="2">
    <source>
        <dbReference type="Proteomes" id="UP000388235"/>
    </source>
</evidence>
<dbReference type="Gene3D" id="3.90.660.10">
    <property type="match status" value="1"/>
</dbReference>
<sequence>MTTPQVAIIGAGIAGLACAHALRQHGIESIIYEKSRGPGGRISSKRTDNSSVDLGAQYFTARDPGFAALALQAEQAGALARWEPNLAMIDDAGIQASPDTQTRWVGAPRMGAFAHYLARDLRIEPATRIGEHRSLTELRAQFTSVVIATPADQARALLPDLKVPAQAPCWAVWIDIDRDQPFDAAFVKTGPLRWIANDASKPGRATRRRWVLHATPSWSDTNLELSAEQVLLKLTEAAGGLLPNAFRVEDGHAHRWRYARPWDDQTAMADACIDAGDHLWVAGDYCMGGRVEGAWLSGVAAAQRIMR</sequence>
<organism evidence="1 2">
    <name type="scientific">Litorivicinus lipolyticus</name>
    <dbReference type="NCBI Taxonomy" id="418701"/>
    <lineage>
        <taxon>Bacteria</taxon>
        <taxon>Pseudomonadati</taxon>
        <taxon>Pseudomonadota</taxon>
        <taxon>Gammaproteobacteria</taxon>
        <taxon>Oceanospirillales</taxon>
        <taxon>Litorivicinaceae</taxon>
        <taxon>Litorivicinus</taxon>
    </lineage>
</organism>
<dbReference type="OrthoDB" id="5792777at2"/>
<accession>A0A5Q2QB67</accession>
<dbReference type="Pfam" id="PF13450">
    <property type="entry name" value="NAD_binding_8"/>
    <property type="match status" value="1"/>
</dbReference>
<gene>
    <name evidence="1" type="ORF">GH975_06900</name>
</gene>
<dbReference type="RefSeq" id="WP_153713818.1">
    <property type="nucleotide sequence ID" value="NZ_CP045871.1"/>
</dbReference>
<dbReference type="Proteomes" id="UP000388235">
    <property type="component" value="Chromosome"/>
</dbReference>
<dbReference type="PRINTS" id="PR00419">
    <property type="entry name" value="ADXRDTASE"/>
</dbReference>
<dbReference type="EMBL" id="CP045871">
    <property type="protein sequence ID" value="QGG80314.1"/>
    <property type="molecule type" value="Genomic_DNA"/>
</dbReference>
<dbReference type="KEGG" id="llp:GH975_06900"/>
<dbReference type="InterPro" id="IPR036188">
    <property type="entry name" value="FAD/NAD-bd_sf"/>
</dbReference>
<proteinExistence type="predicted"/>
<dbReference type="Gene3D" id="3.50.50.60">
    <property type="entry name" value="FAD/NAD(P)-binding domain"/>
    <property type="match status" value="1"/>
</dbReference>
<protein>
    <submittedName>
        <fullName evidence="1">FAD-dependent oxidoreductase</fullName>
    </submittedName>
</protein>
<reference evidence="1 2" key="1">
    <citation type="submission" date="2019-11" db="EMBL/GenBank/DDBJ databases">
        <authorList>
            <person name="Khan S.A."/>
            <person name="Jeon C.O."/>
            <person name="Chun B.H."/>
        </authorList>
    </citation>
    <scope>NUCLEOTIDE SEQUENCE [LARGE SCALE GENOMIC DNA]</scope>
    <source>
        <strain evidence="1 2">IMCC 1097</strain>
    </source>
</reference>